<dbReference type="GO" id="GO:0006633">
    <property type="term" value="P:fatty acid biosynthetic process"/>
    <property type="evidence" value="ECO:0007669"/>
    <property type="project" value="InterPro"/>
</dbReference>
<dbReference type="Gene3D" id="1.20.140.90">
    <property type="entry name" value="Malonyl-CoA decarboxylase, oligemerization domain"/>
    <property type="match status" value="1"/>
</dbReference>
<organism evidence="4 5">
    <name type="scientific">Pleodorina starrii</name>
    <dbReference type="NCBI Taxonomy" id="330485"/>
    <lineage>
        <taxon>Eukaryota</taxon>
        <taxon>Viridiplantae</taxon>
        <taxon>Chlorophyta</taxon>
        <taxon>core chlorophytes</taxon>
        <taxon>Chlorophyceae</taxon>
        <taxon>CS clade</taxon>
        <taxon>Chlamydomonadales</taxon>
        <taxon>Volvocaceae</taxon>
        <taxon>Pleodorina</taxon>
    </lineage>
</organism>
<evidence type="ECO:0000256" key="1">
    <source>
        <dbReference type="SAM" id="MobiDB-lite"/>
    </source>
</evidence>
<dbReference type="InterPro" id="IPR007956">
    <property type="entry name" value="Malonyl_CoA_deC_C"/>
</dbReference>
<dbReference type="GO" id="GO:0005782">
    <property type="term" value="C:peroxisomal matrix"/>
    <property type="evidence" value="ECO:0007669"/>
    <property type="project" value="TreeGrafter"/>
</dbReference>
<feature type="compositionally biased region" description="Low complexity" evidence="1">
    <location>
        <begin position="405"/>
        <end position="420"/>
    </location>
</feature>
<evidence type="ECO:0000259" key="3">
    <source>
        <dbReference type="Pfam" id="PF17408"/>
    </source>
</evidence>
<evidence type="ECO:0000313" key="5">
    <source>
        <dbReference type="Proteomes" id="UP001165080"/>
    </source>
</evidence>
<dbReference type="PANTHER" id="PTHR28641:SF1">
    <property type="entry name" value="MALONYL-COA DECARBOXYLASE, MITOCHONDRIAL"/>
    <property type="match status" value="1"/>
</dbReference>
<dbReference type="Proteomes" id="UP001165080">
    <property type="component" value="Unassembled WGS sequence"/>
</dbReference>
<feature type="region of interest" description="Disordered" evidence="1">
    <location>
        <begin position="610"/>
        <end position="642"/>
    </location>
</feature>
<feature type="region of interest" description="Disordered" evidence="1">
    <location>
        <begin position="378"/>
        <end position="428"/>
    </location>
</feature>
<gene>
    <name evidence="4" type="primary">PLEST001895</name>
    <name evidence="4" type="ORF">PLESTB_001017000</name>
</gene>
<comment type="caution">
    <text evidence="4">The sequence shown here is derived from an EMBL/GenBank/DDBJ whole genome shotgun (WGS) entry which is preliminary data.</text>
</comment>
<feature type="domain" description="Malonyl-CoA decarboxylase C-terminal" evidence="2">
    <location>
        <begin position="298"/>
        <end position="382"/>
    </location>
</feature>
<feature type="region of interest" description="Disordered" evidence="1">
    <location>
        <begin position="492"/>
        <end position="550"/>
    </location>
</feature>
<sequence length="740" mass="78750">MLKAAQRVLRLQPYGKERCVTLREWSSGIDNLRQVLHQLGQDVEGEARAVNGAEEGGPLRPTANAKGPACNHSQHGSVGAEAEDLSASSLRKSAVLIKELLRIFTRKVPGGLVPDGLVRGFMQAYSELQSPRERLTFFRLVAHEMGPSVAEVTSAVRLWHAVQDRPAPPADPSPVAAAVATARLLQPPPPPSPAATASIHGGSAGVDHGASDAAYRAADRIISACRPLYWQLFLPISQAPQGIKFLVDLRADLLQLAAEAAEAEGAVEQQTAPVTAAAPLRAMAEHLRQSLAEWFSVGLLQLQPISWQESPAALLERVMRCEAVHPLGGSWEELRRRLGPRRRVFAFTHPCMPGEPLVVLHTALMSKPAAAMSDILEETEEGGEAVAAVEPGEERDDRVRQGPPRSGVGAAARGEAGAAAPPLPPLASPPGPTTAVFYSISSSQPGLRGIDLGQFLIKRAAERLMSEHPSIRRLVTLSPLPNFRSWLISRLRQEQSRPAQQPAAPPPPPLPGAAAPPDGSYSSRHGSGDGGAGGGGGGGGGGGDGGPLLRPAEADAVVRLAKASGWDAFPDGGGGGGHRRDDGPPAAAAAAAAALLWLLEGDRWLSSGRRQRLRPGTHATAVSTAETTRAGEEEAEAGAEDEAAEAEAVLRPVLLRLAARYLVAEKRRRFALCPVAHFHLRNGASMWRLNWRADLSPLGLSRSCGIMVNYEYELPYVYDNNWKYIMLHEVRAHPQVSELL</sequence>
<feature type="domain" description="Malonyl-CoA decarboxylase C-terminal" evidence="2">
    <location>
        <begin position="432"/>
        <end position="494"/>
    </location>
</feature>
<keyword evidence="5" id="KW-1185">Reference proteome</keyword>
<evidence type="ECO:0000313" key="4">
    <source>
        <dbReference type="EMBL" id="GLC55707.1"/>
    </source>
</evidence>
<dbReference type="GO" id="GO:0050080">
    <property type="term" value="F:malonyl-CoA decarboxylase activity"/>
    <property type="evidence" value="ECO:0007669"/>
    <property type="project" value="InterPro"/>
</dbReference>
<evidence type="ECO:0008006" key="6">
    <source>
        <dbReference type="Google" id="ProtNLM"/>
    </source>
</evidence>
<feature type="compositionally biased region" description="Gly residues" evidence="1">
    <location>
        <begin position="528"/>
        <end position="546"/>
    </location>
</feature>
<dbReference type="AlphaFoldDB" id="A0A9W6F437"/>
<protein>
    <recommendedName>
        <fullName evidence="6">Malonyl-CoA decarboxylase</fullName>
    </recommendedName>
</protein>
<feature type="region of interest" description="Disordered" evidence="1">
    <location>
        <begin position="184"/>
        <end position="203"/>
    </location>
</feature>
<dbReference type="InterPro" id="IPR042303">
    <property type="entry name" value="Malonyl_CoA_deC_C_sf"/>
</dbReference>
<dbReference type="InterPro" id="IPR035372">
    <property type="entry name" value="MCD_N"/>
</dbReference>
<dbReference type="OrthoDB" id="426718at2759"/>
<reference evidence="4 5" key="1">
    <citation type="journal article" date="2023" name="Commun. Biol.">
        <title>Reorganization of the ancestral sex-determining regions during the evolution of trioecy in Pleodorina starrii.</title>
        <authorList>
            <person name="Takahashi K."/>
            <person name="Suzuki S."/>
            <person name="Kawai-Toyooka H."/>
            <person name="Yamamoto K."/>
            <person name="Hamaji T."/>
            <person name="Ootsuki R."/>
            <person name="Yamaguchi H."/>
            <person name="Kawachi M."/>
            <person name="Higashiyama T."/>
            <person name="Nozaki H."/>
        </authorList>
    </citation>
    <scope>NUCLEOTIDE SEQUENCE [LARGE SCALE GENOMIC DNA]</scope>
    <source>
        <strain evidence="4 5">NIES-4479</strain>
    </source>
</reference>
<name>A0A9W6F437_9CHLO</name>
<dbReference type="EMBL" id="BRXU01000013">
    <property type="protein sequence ID" value="GLC55707.1"/>
    <property type="molecule type" value="Genomic_DNA"/>
</dbReference>
<feature type="region of interest" description="Disordered" evidence="1">
    <location>
        <begin position="52"/>
        <end position="77"/>
    </location>
</feature>
<dbReference type="Pfam" id="PF17408">
    <property type="entry name" value="MCD_N"/>
    <property type="match status" value="1"/>
</dbReference>
<dbReference type="GO" id="GO:0005759">
    <property type="term" value="C:mitochondrial matrix"/>
    <property type="evidence" value="ECO:0007669"/>
    <property type="project" value="TreeGrafter"/>
</dbReference>
<dbReference type="InterPro" id="IPR038351">
    <property type="entry name" value="MCD_N_sf"/>
</dbReference>
<feature type="compositionally biased region" description="Acidic residues" evidence="1">
    <location>
        <begin position="633"/>
        <end position="642"/>
    </location>
</feature>
<evidence type="ECO:0000259" key="2">
    <source>
        <dbReference type="Pfam" id="PF05292"/>
    </source>
</evidence>
<accession>A0A9W6F437</accession>
<dbReference type="GO" id="GO:0006085">
    <property type="term" value="P:acetyl-CoA biosynthetic process"/>
    <property type="evidence" value="ECO:0007669"/>
    <property type="project" value="TreeGrafter"/>
</dbReference>
<dbReference type="Pfam" id="PF05292">
    <property type="entry name" value="MCD"/>
    <property type="match status" value="3"/>
</dbReference>
<proteinExistence type="predicted"/>
<dbReference type="PANTHER" id="PTHR28641">
    <property type="match status" value="1"/>
</dbReference>
<dbReference type="GO" id="GO:2001294">
    <property type="term" value="P:malonyl-CoA catabolic process"/>
    <property type="evidence" value="ECO:0007669"/>
    <property type="project" value="TreeGrafter"/>
</dbReference>
<feature type="domain" description="Malonyl-CoA decarboxylase C-terminal" evidence="2">
    <location>
        <begin position="620"/>
        <end position="713"/>
    </location>
</feature>
<dbReference type="Gene3D" id="3.40.630.150">
    <property type="entry name" value="Malonyl-CoA decarboxylase, catalytic domain"/>
    <property type="match status" value="1"/>
</dbReference>
<feature type="domain" description="Malonyl-CoA decarboxylase N-terminal" evidence="3">
    <location>
        <begin position="216"/>
        <end position="295"/>
    </location>
</feature>
<dbReference type="InterPro" id="IPR038917">
    <property type="entry name" value="Malonyl_CoA_deC"/>
</dbReference>